<dbReference type="PANTHER" id="PTHR35006:SF2">
    <property type="entry name" value="GLYOXALASE FAMILY PROTEIN (AFU_ORTHOLOGUE AFUA_5G14830)"/>
    <property type="match status" value="1"/>
</dbReference>
<dbReference type="STRING" id="1109412.BN1221_04159"/>
<reference evidence="3 5" key="3">
    <citation type="submission" date="2016-09" db="EMBL/GenBank/DDBJ databases">
        <authorList>
            <person name="Doonan J."/>
            <person name="Pachebat J.A."/>
            <person name="Golyshin P.N."/>
            <person name="Denman S."/>
            <person name="Mcdonald J.E."/>
        </authorList>
    </citation>
    <scope>NUCLEOTIDE SEQUENCE [LARGE SCALE GENOMIC DNA]</scope>
    <source>
        <strain evidence="3 5">FRB141</strain>
    </source>
</reference>
<reference evidence="2" key="1">
    <citation type="submission" date="2015-01" db="EMBL/GenBank/DDBJ databases">
        <authorList>
            <person name="Xiang T."/>
            <person name="Song Y."/>
            <person name="Huang L."/>
            <person name="Wang B."/>
            <person name="Wu P."/>
        </authorList>
    </citation>
    <scope>NUCLEOTIDE SEQUENCE [LARGE SCALE GENOMIC DNA]</scope>
    <source>
        <strain evidence="2">OBR1</strain>
    </source>
</reference>
<gene>
    <name evidence="3" type="ORF">BIY26_04725</name>
    <name evidence="2" type="ORF">BN1221_04159</name>
</gene>
<dbReference type="KEGG" id="bgj:AWC36_07610"/>
<dbReference type="PROSITE" id="PS51819">
    <property type="entry name" value="VOC"/>
    <property type="match status" value="1"/>
</dbReference>
<dbReference type="RefSeq" id="WP_048638884.1">
    <property type="nucleotide sequence ID" value="NZ_CGIG01000001.1"/>
</dbReference>
<dbReference type="SUPFAM" id="SSF54593">
    <property type="entry name" value="Glyoxalase/Bleomycin resistance protein/Dihydroxybiphenyl dioxygenase"/>
    <property type="match status" value="1"/>
</dbReference>
<keyword evidence="2" id="KW-0456">Lyase</keyword>
<feature type="domain" description="VOC" evidence="1">
    <location>
        <begin position="1"/>
        <end position="128"/>
    </location>
</feature>
<evidence type="ECO:0000313" key="5">
    <source>
        <dbReference type="Proteomes" id="UP000285972"/>
    </source>
</evidence>
<evidence type="ECO:0000313" key="4">
    <source>
        <dbReference type="Proteomes" id="UP000044377"/>
    </source>
</evidence>
<name>A0A0G4K0N6_9GAMM</name>
<dbReference type="InterPro" id="IPR037523">
    <property type="entry name" value="VOC_core"/>
</dbReference>
<accession>A0A0G4K0N6</accession>
<proteinExistence type="predicted"/>
<dbReference type="EMBL" id="CGIG01000001">
    <property type="protein sequence ID" value="CPR20145.1"/>
    <property type="molecule type" value="Genomic_DNA"/>
</dbReference>
<organism evidence="2 4">
    <name type="scientific">Brenneria goodwinii</name>
    <dbReference type="NCBI Taxonomy" id="1109412"/>
    <lineage>
        <taxon>Bacteria</taxon>
        <taxon>Pseudomonadati</taxon>
        <taxon>Pseudomonadota</taxon>
        <taxon>Gammaproteobacteria</taxon>
        <taxon>Enterobacterales</taxon>
        <taxon>Pectobacteriaceae</taxon>
        <taxon>Brenneria</taxon>
    </lineage>
</organism>
<protein>
    <submittedName>
        <fullName evidence="3">Glyoxalase</fullName>
    </submittedName>
    <submittedName>
        <fullName evidence="2">Lactoylglutathione lyase and related lyases</fullName>
    </submittedName>
</protein>
<dbReference type="GeneID" id="70906652"/>
<dbReference type="CDD" id="cd07262">
    <property type="entry name" value="VOC_like"/>
    <property type="match status" value="1"/>
</dbReference>
<dbReference type="InterPro" id="IPR029068">
    <property type="entry name" value="Glyas_Bleomycin-R_OHBP_Dase"/>
</dbReference>
<evidence type="ECO:0000313" key="3">
    <source>
        <dbReference type="EMBL" id="RLM28009.1"/>
    </source>
</evidence>
<dbReference type="GO" id="GO:0016829">
    <property type="term" value="F:lyase activity"/>
    <property type="evidence" value="ECO:0007669"/>
    <property type="project" value="UniProtKB-KW"/>
</dbReference>
<evidence type="ECO:0000259" key="1">
    <source>
        <dbReference type="PROSITE" id="PS51819"/>
    </source>
</evidence>
<dbReference type="Proteomes" id="UP000044377">
    <property type="component" value="Unassembled WGS sequence"/>
</dbReference>
<dbReference type="AlphaFoldDB" id="A0A0G4K0N6"/>
<dbReference type="PANTHER" id="PTHR35006">
    <property type="entry name" value="GLYOXALASE FAMILY PROTEIN (AFU_ORTHOLOGUE AFUA_5G14830)"/>
    <property type="match status" value="1"/>
</dbReference>
<sequence length="131" mass="14752">MFDHISTYATDYLKTKDFYQAVFAPLGYSIQAEFVASWNSDFPTQRLCAFGKNGEYSLWIIEVKTPFTPRHVAFASPDRESVDAFYAAGIAVGARDNGKPGLRPDYHPTYYGAFLLDPDDNNVEAVCHRPE</sequence>
<dbReference type="Proteomes" id="UP000285972">
    <property type="component" value="Unassembled WGS sequence"/>
</dbReference>
<keyword evidence="4" id="KW-1185">Reference proteome</keyword>
<dbReference type="EMBL" id="MJLX01000008">
    <property type="protein sequence ID" value="RLM28009.1"/>
    <property type="molecule type" value="Genomic_DNA"/>
</dbReference>
<dbReference type="OrthoDB" id="9800438at2"/>
<evidence type="ECO:0000313" key="2">
    <source>
        <dbReference type="EMBL" id="CPR20145.1"/>
    </source>
</evidence>
<reference evidence="4" key="2">
    <citation type="submission" date="2015-01" db="EMBL/GenBank/DDBJ databases">
        <authorList>
            <person name="Paterson Steve"/>
        </authorList>
    </citation>
    <scope>NUCLEOTIDE SEQUENCE [LARGE SCALE GENOMIC DNA]</scope>
    <source>
        <strain evidence="4">OBR1</strain>
    </source>
</reference>
<dbReference type="Gene3D" id="3.10.180.10">
    <property type="entry name" value="2,3-Dihydroxybiphenyl 1,2-Dioxygenase, domain 1"/>
    <property type="match status" value="1"/>
</dbReference>